<comment type="caution">
    <text evidence="1">The sequence shown here is derived from an EMBL/GenBank/DDBJ whole genome shotgun (WGS) entry which is preliminary data.</text>
</comment>
<proteinExistence type="predicted"/>
<gene>
    <name evidence="1" type="ORF">K5V21_02860</name>
</gene>
<evidence type="ECO:0000313" key="1">
    <source>
        <dbReference type="EMBL" id="MBY0754389.1"/>
    </source>
</evidence>
<protein>
    <submittedName>
        <fullName evidence="1">Uncharacterized protein</fullName>
    </submittedName>
</protein>
<name>A0ABS7KUA4_CLOSR</name>
<dbReference type="Proteomes" id="UP001299068">
    <property type="component" value="Unassembled WGS sequence"/>
</dbReference>
<accession>A0ABS7KUA4</accession>
<evidence type="ECO:0000313" key="2">
    <source>
        <dbReference type="Proteomes" id="UP001299068"/>
    </source>
</evidence>
<organism evidence="1 2">
    <name type="scientific">Clostridium sardiniense</name>
    <name type="common">Clostridium absonum</name>
    <dbReference type="NCBI Taxonomy" id="29369"/>
    <lineage>
        <taxon>Bacteria</taxon>
        <taxon>Bacillati</taxon>
        <taxon>Bacillota</taxon>
        <taxon>Clostridia</taxon>
        <taxon>Eubacteriales</taxon>
        <taxon>Clostridiaceae</taxon>
        <taxon>Clostridium</taxon>
    </lineage>
</organism>
<sequence>MVVEEVSELEIEKILSGEDDENIKEFKDFLRSFGIEDTFQDITAKHLKKRLEVLLAIAEEGKDPKLTSKKKELKRVLDNLKGVKDKRAEMKALREIYAEFQDCDLETKELDKKLKHSLKEVKKYEHFKKHEERIAQKWIRELDKKGNKIETEDVI</sequence>
<keyword evidence="2" id="KW-1185">Reference proteome</keyword>
<reference evidence="1 2" key="1">
    <citation type="journal article" date="2021" name="Cell Host Microbe">
        <title>in vivo commensal control of Clostridioides difficile virulence.</title>
        <authorList>
            <person name="Girinathan B.P."/>
            <person name="Dibenedetto N."/>
            <person name="Worley J.N."/>
            <person name="Peltier J."/>
            <person name="Arrieta-Ortiz M.L."/>
            <person name="Rupa Christinal Immanuel S."/>
            <person name="Lavin R."/>
            <person name="Delaney M.L."/>
            <person name="Cummins C."/>
            <person name="Hoffmann M."/>
            <person name="Luo Y."/>
            <person name="Gonzalez-Escalona N."/>
            <person name="Allard M."/>
            <person name="Onderdonk A.B."/>
            <person name="Gerber G.K."/>
            <person name="Sonenshein A.L."/>
            <person name="Baliga N."/>
            <person name="Dupuy B."/>
            <person name="Bry L."/>
        </authorList>
    </citation>
    <scope>NUCLEOTIDE SEQUENCE [LARGE SCALE GENOMIC DNA]</scope>
    <source>
        <strain evidence="1 2">DSM 599</strain>
    </source>
</reference>
<dbReference type="RefSeq" id="WP_221858959.1">
    <property type="nucleotide sequence ID" value="NZ_JAIKTU010000002.1"/>
</dbReference>
<dbReference type="EMBL" id="JAIKTU010000002">
    <property type="protein sequence ID" value="MBY0754389.1"/>
    <property type="molecule type" value="Genomic_DNA"/>
</dbReference>